<dbReference type="Proteomes" id="UP000799779">
    <property type="component" value="Unassembled WGS sequence"/>
</dbReference>
<dbReference type="Gene3D" id="1.10.630.10">
    <property type="entry name" value="Cytochrome P450"/>
    <property type="match status" value="1"/>
</dbReference>
<dbReference type="GO" id="GO:0004497">
    <property type="term" value="F:monooxygenase activity"/>
    <property type="evidence" value="ECO:0007669"/>
    <property type="project" value="InterPro"/>
</dbReference>
<evidence type="ECO:0000256" key="5">
    <source>
        <dbReference type="PIRSR" id="PIRSR602401-1"/>
    </source>
</evidence>
<feature type="signal peptide" evidence="6">
    <location>
        <begin position="1"/>
        <end position="16"/>
    </location>
</feature>
<dbReference type="InterPro" id="IPR050364">
    <property type="entry name" value="Cytochrome_P450_fung"/>
</dbReference>
<evidence type="ECO:0000256" key="3">
    <source>
        <dbReference type="ARBA" id="ARBA00023002"/>
    </source>
</evidence>
<evidence type="ECO:0000256" key="6">
    <source>
        <dbReference type="SAM" id="SignalP"/>
    </source>
</evidence>
<organism evidence="7 8">
    <name type="scientific">Amniculicola lignicola CBS 123094</name>
    <dbReference type="NCBI Taxonomy" id="1392246"/>
    <lineage>
        <taxon>Eukaryota</taxon>
        <taxon>Fungi</taxon>
        <taxon>Dikarya</taxon>
        <taxon>Ascomycota</taxon>
        <taxon>Pezizomycotina</taxon>
        <taxon>Dothideomycetes</taxon>
        <taxon>Pleosporomycetidae</taxon>
        <taxon>Pleosporales</taxon>
        <taxon>Amniculicolaceae</taxon>
        <taxon>Amniculicola</taxon>
    </lineage>
</organism>
<dbReference type="InterPro" id="IPR036396">
    <property type="entry name" value="Cyt_P450_sf"/>
</dbReference>
<name>A0A6A5WLK5_9PLEO</name>
<dbReference type="PANTHER" id="PTHR46300:SF12">
    <property type="entry name" value="P450, PUTATIVE (EUROFUNG)-RELATED"/>
    <property type="match status" value="1"/>
</dbReference>
<dbReference type="OrthoDB" id="1103324at2759"/>
<feature type="chain" id="PRO_5025353850" evidence="6">
    <location>
        <begin position="17"/>
        <end position="515"/>
    </location>
</feature>
<comment type="similarity">
    <text evidence="1">Belongs to the cytochrome P450 family.</text>
</comment>
<evidence type="ECO:0000256" key="4">
    <source>
        <dbReference type="ARBA" id="ARBA00023004"/>
    </source>
</evidence>
<dbReference type="EMBL" id="ML977603">
    <property type="protein sequence ID" value="KAF1998526.1"/>
    <property type="molecule type" value="Genomic_DNA"/>
</dbReference>
<dbReference type="PRINTS" id="PR00463">
    <property type="entry name" value="EP450I"/>
</dbReference>
<reference evidence="7" key="1">
    <citation type="journal article" date="2020" name="Stud. Mycol.">
        <title>101 Dothideomycetes genomes: a test case for predicting lifestyles and emergence of pathogens.</title>
        <authorList>
            <person name="Haridas S."/>
            <person name="Albert R."/>
            <person name="Binder M."/>
            <person name="Bloem J."/>
            <person name="Labutti K."/>
            <person name="Salamov A."/>
            <person name="Andreopoulos B."/>
            <person name="Baker S."/>
            <person name="Barry K."/>
            <person name="Bills G."/>
            <person name="Bluhm B."/>
            <person name="Cannon C."/>
            <person name="Castanera R."/>
            <person name="Culley D."/>
            <person name="Daum C."/>
            <person name="Ezra D."/>
            <person name="Gonzalez J."/>
            <person name="Henrissat B."/>
            <person name="Kuo A."/>
            <person name="Liang C."/>
            <person name="Lipzen A."/>
            <person name="Lutzoni F."/>
            <person name="Magnuson J."/>
            <person name="Mondo S."/>
            <person name="Nolan M."/>
            <person name="Ohm R."/>
            <person name="Pangilinan J."/>
            <person name="Park H.-J."/>
            <person name="Ramirez L."/>
            <person name="Alfaro M."/>
            <person name="Sun H."/>
            <person name="Tritt A."/>
            <person name="Yoshinaga Y."/>
            <person name="Zwiers L.-H."/>
            <person name="Turgeon B."/>
            <person name="Goodwin S."/>
            <person name="Spatafora J."/>
            <person name="Crous P."/>
            <person name="Grigoriev I."/>
        </authorList>
    </citation>
    <scope>NUCLEOTIDE SEQUENCE</scope>
    <source>
        <strain evidence="7">CBS 123094</strain>
    </source>
</reference>
<protein>
    <submittedName>
        <fullName evidence="7">Cytochrome P450</fullName>
    </submittedName>
</protein>
<dbReference type="InterPro" id="IPR002401">
    <property type="entry name" value="Cyt_P450_E_grp-I"/>
</dbReference>
<dbReference type="PANTHER" id="PTHR46300">
    <property type="entry name" value="P450, PUTATIVE (EUROFUNG)-RELATED-RELATED"/>
    <property type="match status" value="1"/>
</dbReference>
<proteinExistence type="inferred from homology"/>
<evidence type="ECO:0000256" key="1">
    <source>
        <dbReference type="ARBA" id="ARBA00010617"/>
    </source>
</evidence>
<dbReference type="CDD" id="cd11065">
    <property type="entry name" value="CYP64-like"/>
    <property type="match status" value="1"/>
</dbReference>
<comment type="cofactor">
    <cofactor evidence="5">
        <name>heme</name>
        <dbReference type="ChEBI" id="CHEBI:30413"/>
    </cofactor>
</comment>
<dbReference type="GO" id="GO:0005506">
    <property type="term" value="F:iron ion binding"/>
    <property type="evidence" value="ECO:0007669"/>
    <property type="project" value="InterPro"/>
</dbReference>
<keyword evidence="8" id="KW-1185">Reference proteome</keyword>
<dbReference type="Pfam" id="PF00067">
    <property type="entry name" value="p450"/>
    <property type="match status" value="1"/>
</dbReference>
<keyword evidence="4 5" id="KW-0408">Iron</keyword>
<keyword evidence="5" id="KW-0349">Heme</keyword>
<keyword evidence="2 5" id="KW-0479">Metal-binding</keyword>
<keyword evidence="3" id="KW-0560">Oxidoreductase</keyword>
<feature type="binding site" description="axial binding residue" evidence="5">
    <location>
        <position position="442"/>
    </location>
    <ligand>
        <name>heme</name>
        <dbReference type="ChEBI" id="CHEBI:30413"/>
    </ligand>
    <ligandPart>
        <name>Fe</name>
        <dbReference type="ChEBI" id="CHEBI:18248"/>
    </ligandPart>
</feature>
<sequence length="515" mass="59029">MAMFILLSSTAFLATALFLLAKLWTNHQWSKKYKFPPGPKGIPYFGNMFQMPPFHQGPWAKEVGEKYGEMFTIKIADNTWVFLNSSRVVNDLLEKRSAIYSSRPRFPYASSILSGDCRMVIQPYGPQWRAIRKTMHTILNIKNAPTFAPFQDLESKHLLWDYLQKPEEWFKANQRYANSIVMSVVFGKRMENDDPNVERLFETSNEFIAALQPGANLVDTFYILNSLPTFLQWWRPKGQKGHAKVLQVYKQEVQDLKKRMKEGRCPPCFATKFLADPETPKLGETQTLFALGSLMEAGSDTSRMTLSQIIAAAASQPGWVRAAQKELDGVLGDATRLPEFSDRPQLPYISAVTKEGFRWRPFAEIGVPHMLIKDDEYEGYKFPAGTLFTWNSWSIALSEGENRDAEKFWPERWLDKSIQGFEGKVEDPLSGHWSFGAGRRVCTGYHVGDTNVWIAVARLLYCFQFEEVKGKSIDTMNMNVGEHRWAPFDVKIRVRSERHRALVERVGKEAVGVKY</sequence>
<gene>
    <name evidence="7" type="ORF">P154DRAFT_555253</name>
</gene>
<dbReference type="SUPFAM" id="SSF48264">
    <property type="entry name" value="Cytochrome P450"/>
    <property type="match status" value="1"/>
</dbReference>
<evidence type="ECO:0000313" key="7">
    <source>
        <dbReference type="EMBL" id="KAF1998526.1"/>
    </source>
</evidence>
<accession>A0A6A5WLK5</accession>
<dbReference type="GO" id="GO:0016705">
    <property type="term" value="F:oxidoreductase activity, acting on paired donors, with incorporation or reduction of molecular oxygen"/>
    <property type="evidence" value="ECO:0007669"/>
    <property type="project" value="InterPro"/>
</dbReference>
<dbReference type="GO" id="GO:0020037">
    <property type="term" value="F:heme binding"/>
    <property type="evidence" value="ECO:0007669"/>
    <property type="project" value="InterPro"/>
</dbReference>
<keyword evidence="6" id="KW-0732">Signal</keyword>
<evidence type="ECO:0000256" key="2">
    <source>
        <dbReference type="ARBA" id="ARBA00022723"/>
    </source>
</evidence>
<evidence type="ECO:0000313" key="8">
    <source>
        <dbReference type="Proteomes" id="UP000799779"/>
    </source>
</evidence>
<dbReference type="AlphaFoldDB" id="A0A6A5WLK5"/>
<dbReference type="InterPro" id="IPR001128">
    <property type="entry name" value="Cyt_P450"/>
</dbReference>